<accession>A0A4P7L7Q1</accession>
<feature type="domain" description="Polysaccharide pyruvyl transferase" evidence="1">
    <location>
        <begin position="132"/>
        <end position="309"/>
    </location>
</feature>
<dbReference type="OrthoDB" id="9767435at2"/>
<dbReference type="AlphaFoldDB" id="A0A4P7L7Q1"/>
<dbReference type="InterPro" id="IPR007345">
    <property type="entry name" value="Polysacch_pyruvyl_Trfase"/>
</dbReference>
<dbReference type="KEGG" id="cox:E0W60_00065"/>
<name>A0A4P7L7Q1_9BURK</name>
<evidence type="ECO:0000313" key="2">
    <source>
        <dbReference type="EMBL" id="QBY49679.1"/>
    </source>
</evidence>
<dbReference type="Proteomes" id="UP000295294">
    <property type="component" value="Chromosome 1"/>
</dbReference>
<gene>
    <name evidence="2" type="ORF">E0W60_00065</name>
</gene>
<sequence length="379" mass="42007">MRPFLFGFQPSIDTAPFLPTESAYHQVGDNTGNLAFCYAIDRLLGEGLASTLWHTNPERLKTFGDVGVLTLANQLGPHANLGYLNNSFRKIKDVSLVGIGLGAQAAPNQDRVEVPEGTLEWVRVIQERSPTSAPNIAVRGDFSMRVLEHYGLAEKAVATGCPTLFISPDRSLGQTIYQRFSPKMGRIAVTAGHQRWTHLAQLEASLVALSQCGGGAYICQSPLEMVQIGRGEVHLLDPQSRDQCRAYTAPWMSNEEFINWSQRYACSFFSAAAWLEYLRRFDFVVGTRIHGVMLALQVGIPALCIVHDSRTTELCETMAVPYVKAQDHRLGITRDQLPSLFKFDPDAFDKNRVKRARIFADFLRSNELVAAPYLSGLAG</sequence>
<dbReference type="EMBL" id="CP038634">
    <property type="protein sequence ID" value="QBY49679.1"/>
    <property type="molecule type" value="Genomic_DNA"/>
</dbReference>
<proteinExistence type="predicted"/>
<reference evidence="2 3" key="1">
    <citation type="submission" date="2019-03" db="EMBL/GenBank/DDBJ databases">
        <title>Efficiently degradation of phenoxyalkanoic acid herbicides by Cupriavidus oxalaticus strain X32.</title>
        <authorList>
            <person name="Sheng X."/>
        </authorList>
    </citation>
    <scope>NUCLEOTIDE SEQUENCE [LARGE SCALE GENOMIC DNA]</scope>
    <source>
        <strain evidence="2 3">X32</strain>
    </source>
</reference>
<dbReference type="Pfam" id="PF04230">
    <property type="entry name" value="PS_pyruv_trans"/>
    <property type="match status" value="1"/>
</dbReference>
<dbReference type="GO" id="GO:0016740">
    <property type="term" value="F:transferase activity"/>
    <property type="evidence" value="ECO:0007669"/>
    <property type="project" value="UniProtKB-KW"/>
</dbReference>
<organism evidence="2 3">
    <name type="scientific">Cupriavidus oxalaticus</name>
    <dbReference type="NCBI Taxonomy" id="96344"/>
    <lineage>
        <taxon>Bacteria</taxon>
        <taxon>Pseudomonadati</taxon>
        <taxon>Pseudomonadota</taxon>
        <taxon>Betaproteobacteria</taxon>
        <taxon>Burkholderiales</taxon>
        <taxon>Burkholderiaceae</taxon>
        <taxon>Cupriavidus</taxon>
    </lineage>
</organism>
<protein>
    <submittedName>
        <fullName evidence="2">Polysaccharide pyruvyl transferase family protein</fullName>
    </submittedName>
</protein>
<evidence type="ECO:0000259" key="1">
    <source>
        <dbReference type="Pfam" id="PF04230"/>
    </source>
</evidence>
<evidence type="ECO:0000313" key="3">
    <source>
        <dbReference type="Proteomes" id="UP000295294"/>
    </source>
</evidence>
<dbReference type="RefSeq" id="WP_135702490.1">
    <property type="nucleotide sequence ID" value="NZ_CP038634.1"/>
</dbReference>
<keyword evidence="2" id="KW-0808">Transferase</keyword>